<reference evidence="2" key="1">
    <citation type="submission" date="2021-01" db="EMBL/GenBank/DDBJ databases">
        <title>YIM 132084 draft genome.</title>
        <authorList>
            <person name="An D."/>
        </authorList>
    </citation>
    <scope>NUCLEOTIDE SEQUENCE</scope>
    <source>
        <strain evidence="2">YIM 132084</strain>
    </source>
</reference>
<gene>
    <name evidence="2" type="ORF">JL106_06395</name>
</gene>
<proteinExistence type="predicted"/>
<dbReference type="Pfam" id="PF00903">
    <property type="entry name" value="Glyoxalase"/>
    <property type="match status" value="1"/>
</dbReference>
<dbReference type="Gene3D" id="3.30.720.110">
    <property type="match status" value="1"/>
</dbReference>
<name>A0A938YC66_9ACTN</name>
<comment type="caution">
    <text evidence="2">The sequence shown here is derived from an EMBL/GenBank/DDBJ whole genome shotgun (WGS) entry which is preliminary data.</text>
</comment>
<dbReference type="EMBL" id="JAERWK010000008">
    <property type="protein sequence ID" value="MBM9466911.1"/>
    <property type="molecule type" value="Genomic_DNA"/>
</dbReference>
<evidence type="ECO:0000259" key="1">
    <source>
        <dbReference type="PROSITE" id="PS51819"/>
    </source>
</evidence>
<dbReference type="CDD" id="cd07246">
    <property type="entry name" value="VOC_like"/>
    <property type="match status" value="1"/>
</dbReference>
<dbReference type="InterPro" id="IPR004360">
    <property type="entry name" value="Glyas_Fos-R_dOase_dom"/>
</dbReference>
<organism evidence="2 3">
    <name type="scientific">Nakamurella leprariae</name>
    <dbReference type="NCBI Taxonomy" id="2803911"/>
    <lineage>
        <taxon>Bacteria</taxon>
        <taxon>Bacillati</taxon>
        <taxon>Actinomycetota</taxon>
        <taxon>Actinomycetes</taxon>
        <taxon>Nakamurellales</taxon>
        <taxon>Nakamurellaceae</taxon>
        <taxon>Nakamurella</taxon>
    </lineage>
</organism>
<accession>A0A938YC66</accession>
<dbReference type="InterPro" id="IPR037523">
    <property type="entry name" value="VOC_core"/>
</dbReference>
<dbReference type="InterPro" id="IPR029068">
    <property type="entry name" value="Glyas_Bleomycin-R_OHBP_Dase"/>
</dbReference>
<dbReference type="PANTHER" id="PTHR34109">
    <property type="entry name" value="BNAUNNG04460D PROTEIN-RELATED"/>
    <property type="match status" value="1"/>
</dbReference>
<evidence type="ECO:0000313" key="2">
    <source>
        <dbReference type="EMBL" id="MBM9466911.1"/>
    </source>
</evidence>
<keyword evidence="3" id="KW-1185">Reference proteome</keyword>
<dbReference type="RefSeq" id="WP_205259855.1">
    <property type="nucleotide sequence ID" value="NZ_JAERWK010000008.1"/>
</dbReference>
<dbReference type="PANTHER" id="PTHR34109:SF1">
    <property type="entry name" value="VOC DOMAIN-CONTAINING PROTEIN"/>
    <property type="match status" value="1"/>
</dbReference>
<dbReference type="Gene3D" id="3.30.720.120">
    <property type="match status" value="1"/>
</dbReference>
<evidence type="ECO:0000313" key="3">
    <source>
        <dbReference type="Proteomes" id="UP000663792"/>
    </source>
</evidence>
<dbReference type="AlphaFoldDB" id="A0A938YC66"/>
<protein>
    <submittedName>
        <fullName evidence="2">VOC family protein</fullName>
    </submittedName>
</protein>
<sequence length="168" mass="18030">MTSQTDPQTPAVAPVPAGFTSLTPFLVVTDGPAAIDFYCDAFGASVVSRMDGPDGRVQHAELQFEQGRLQLADAMPDFKLVAPEVTPGQDPSVNHSTVLYCGDVDAVVARAQQLGGTVREPVSTFVTGDRFASILDPFGHRWAVMTRVEDVSPEEAERRLAAWAEQAL</sequence>
<dbReference type="PROSITE" id="PS51819">
    <property type="entry name" value="VOC"/>
    <property type="match status" value="1"/>
</dbReference>
<feature type="domain" description="VOC" evidence="1">
    <location>
        <begin position="18"/>
        <end position="147"/>
    </location>
</feature>
<dbReference type="SUPFAM" id="SSF54593">
    <property type="entry name" value="Glyoxalase/Bleomycin resistance protein/Dihydroxybiphenyl dioxygenase"/>
    <property type="match status" value="1"/>
</dbReference>
<dbReference type="Proteomes" id="UP000663792">
    <property type="component" value="Unassembled WGS sequence"/>
</dbReference>